<dbReference type="EMBL" id="SIRE01000007">
    <property type="protein sequence ID" value="TBL79363.1"/>
    <property type="molecule type" value="Genomic_DNA"/>
</dbReference>
<dbReference type="Gene3D" id="3.40.190.10">
    <property type="entry name" value="Periplasmic binding protein-like II"/>
    <property type="match status" value="2"/>
</dbReference>
<feature type="compositionally biased region" description="Low complexity" evidence="4">
    <location>
        <begin position="27"/>
        <end position="45"/>
    </location>
</feature>
<evidence type="ECO:0000256" key="3">
    <source>
        <dbReference type="ARBA" id="ARBA00022729"/>
    </source>
</evidence>
<evidence type="ECO:0000313" key="6">
    <source>
        <dbReference type="EMBL" id="TBL79363.1"/>
    </source>
</evidence>
<evidence type="ECO:0000256" key="1">
    <source>
        <dbReference type="ARBA" id="ARBA00008520"/>
    </source>
</evidence>
<keyword evidence="3 5" id="KW-0732">Signal</keyword>
<evidence type="ECO:0000256" key="2">
    <source>
        <dbReference type="ARBA" id="ARBA00022448"/>
    </source>
</evidence>
<dbReference type="GO" id="GO:0015768">
    <property type="term" value="P:maltose transport"/>
    <property type="evidence" value="ECO:0007669"/>
    <property type="project" value="TreeGrafter"/>
</dbReference>
<organism evidence="6 7">
    <name type="scientific">Paenibacillus thalictri</name>
    <dbReference type="NCBI Taxonomy" id="2527873"/>
    <lineage>
        <taxon>Bacteria</taxon>
        <taxon>Bacillati</taxon>
        <taxon>Bacillota</taxon>
        <taxon>Bacilli</taxon>
        <taxon>Bacillales</taxon>
        <taxon>Paenibacillaceae</taxon>
        <taxon>Paenibacillus</taxon>
    </lineage>
</organism>
<name>A0A4Q9DUJ9_9BACL</name>
<dbReference type="Pfam" id="PF13416">
    <property type="entry name" value="SBP_bac_8"/>
    <property type="match status" value="1"/>
</dbReference>
<reference evidence="6 7" key="1">
    <citation type="submission" date="2019-02" db="EMBL/GenBank/DDBJ databases">
        <title>Paenibacillus sp. nov., isolated from surface-sterilized tissue of Thalictrum simplex L.</title>
        <authorList>
            <person name="Tuo L."/>
        </authorList>
    </citation>
    <scope>NUCLEOTIDE SEQUENCE [LARGE SCALE GENOMIC DNA]</scope>
    <source>
        <strain evidence="6 7">N2SHLJ1</strain>
    </source>
</reference>
<dbReference type="PANTHER" id="PTHR30061:SF50">
    <property type="entry name" value="MALTOSE_MALTODEXTRIN-BINDING PERIPLASMIC PROTEIN"/>
    <property type="match status" value="1"/>
</dbReference>
<dbReference type="Proteomes" id="UP000293142">
    <property type="component" value="Unassembled WGS sequence"/>
</dbReference>
<dbReference type="GO" id="GO:0042956">
    <property type="term" value="P:maltodextrin transmembrane transport"/>
    <property type="evidence" value="ECO:0007669"/>
    <property type="project" value="TreeGrafter"/>
</dbReference>
<dbReference type="RefSeq" id="WP_131013308.1">
    <property type="nucleotide sequence ID" value="NZ_SIRE01000007.1"/>
</dbReference>
<feature type="chain" id="PRO_5038535749" evidence="5">
    <location>
        <begin position="21"/>
        <end position="434"/>
    </location>
</feature>
<keyword evidence="7" id="KW-1185">Reference proteome</keyword>
<dbReference type="GO" id="GO:0055052">
    <property type="term" value="C:ATP-binding cassette (ABC) transporter complex, substrate-binding subunit-containing"/>
    <property type="evidence" value="ECO:0007669"/>
    <property type="project" value="TreeGrafter"/>
</dbReference>
<gene>
    <name evidence="6" type="ORF">EYB31_10620</name>
</gene>
<protein>
    <submittedName>
        <fullName evidence="6">Extracellular solute-binding protein</fullName>
    </submittedName>
</protein>
<accession>A0A4Q9DUJ9</accession>
<evidence type="ECO:0000313" key="7">
    <source>
        <dbReference type="Proteomes" id="UP000293142"/>
    </source>
</evidence>
<dbReference type="PANTHER" id="PTHR30061">
    <property type="entry name" value="MALTOSE-BINDING PERIPLASMIC PROTEIN"/>
    <property type="match status" value="1"/>
</dbReference>
<evidence type="ECO:0000256" key="4">
    <source>
        <dbReference type="SAM" id="MobiDB-lite"/>
    </source>
</evidence>
<feature type="region of interest" description="Disordered" evidence="4">
    <location>
        <begin position="24"/>
        <end position="50"/>
    </location>
</feature>
<dbReference type="InterPro" id="IPR006059">
    <property type="entry name" value="SBP"/>
</dbReference>
<comment type="caution">
    <text evidence="6">The sequence shown here is derived from an EMBL/GenBank/DDBJ whole genome shotgun (WGS) entry which is preliminary data.</text>
</comment>
<sequence length="434" mass="47142">MFRKTPLVLAVSMIAAMLSACGPQRDAQGTAAGNAAPQNTAAKTAEAPKPEKLTIWANEAEKELQAMREITAKFTEETGVKVEVKPVNAREQAKAFSLDGPAGRGPDLWWATHNSMGKNVLQGLAEPYNLDPEVLKNYSKETIDAVTQQGKIYNLPMVVETAVMFYNKDLLPTAPATWADLETFAAGFTDADKKKYGFLIDGTNFYYTNMFMQGNGGYIFAYDKDKGYNAADIGLNNEGSVKGAKLIQSWFQKGYLPQSITGDVMDGLFKEGKVGAVVSVPSSLMNYKSTLGDKLAVAPLPKLENGKRPSSFMGLKGWVLSPFSKQKEWAAKLAVYMTNQKSLEHYFEVAGEVPATLAGLGSQVITSHPYYSAVAEQVKSATPTPNNPEISQTWEPMQNAFVFIAKGNDAKDVLTEAVGQIKEQIAINNSSAKK</sequence>
<dbReference type="GO" id="GO:1901982">
    <property type="term" value="F:maltose binding"/>
    <property type="evidence" value="ECO:0007669"/>
    <property type="project" value="TreeGrafter"/>
</dbReference>
<dbReference type="OrthoDB" id="9766758at2"/>
<evidence type="ECO:0000256" key="5">
    <source>
        <dbReference type="SAM" id="SignalP"/>
    </source>
</evidence>
<dbReference type="AlphaFoldDB" id="A0A4Q9DUJ9"/>
<dbReference type="SUPFAM" id="SSF53850">
    <property type="entry name" value="Periplasmic binding protein-like II"/>
    <property type="match status" value="1"/>
</dbReference>
<keyword evidence="2" id="KW-0813">Transport</keyword>
<feature type="signal peptide" evidence="5">
    <location>
        <begin position="1"/>
        <end position="20"/>
    </location>
</feature>
<comment type="similarity">
    <text evidence="1">Belongs to the bacterial solute-binding protein 1 family.</text>
</comment>
<dbReference type="PROSITE" id="PS51257">
    <property type="entry name" value="PROKAR_LIPOPROTEIN"/>
    <property type="match status" value="1"/>
</dbReference>
<proteinExistence type="inferred from homology"/>